<dbReference type="NCBIfam" id="NF008018">
    <property type="entry name" value="PRK10748.1"/>
    <property type="match status" value="1"/>
</dbReference>
<evidence type="ECO:0000256" key="4">
    <source>
        <dbReference type="ARBA" id="ARBA00022842"/>
    </source>
</evidence>
<dbReference type="GO" id="GO:0016787">
    <property type="term" value="F:hydrolase activity"/>
    <property type="evidence" value="ECO:0007669"/>
    <property type="project" value="UniProtKB-KW"/>
</dbReference>
<dbReference type="RefSeq" id="WP_072064594.1">
    <property type="nucleotide sequence ID" value="NZ_CVRY01000006.1"/>
</dbReference>
<dbReference type="AlphaFoldDB" id="A0A0G4QFC4"/>
<dbReference type="InterPro" id="IPR023214">
    <property type="entry name" value="HAD_sf"/>
</dbReference>
<evidence type="ECO:0000313" key="6">
    <source>
        <dbReference type="Proteomes" id="UP000183920"/>
    </source>
</evidence>
<dbReference type="SFLD" id="SFLDG01129">
    <property type="entry name" value="C1.5:_HAD__Beta-PGM__Phosphata"/>
    <property type="match status" value="1"/>
</dbReference>
<evidence type="ECO:0000256" key="3">
    <source>
        <dbReference type="ARBA" id="ARBA00022801"/>
    </source>
</evidence>
<dbReference type="Gene3D" id="3.40.50.1000">
    <property type="entry name" value="HAD superfamily/HAD-like"/>
    <property type="match status" value="1"/>
</dbReference>
<keyword evidence="3" id="KW-0378">Hydrolase</keyword>
<name>A0A0G4QFC4_9GAMM</name>
<accession>A0A0G4QFC4</accession>
<evidence type="ECO:0000313" key="5">
    <source>
        <dbReference type="EMBL" id="CRL64314.1"/>
    </source>
</evidence>
<dbReference type="PANTHER" id="PTHR46470">
    <property type="entry name" value="N-ACYLNEURAMINATE-9-PHOSPHATASE"/>
    <property type="match status" value="1"/>
</dbReference>
<comment type="cofactor">
    <cofactor evidence="1">
        <name>Mg(2+)</name>
        <dbReference type="ChEBI" id="CHEBI:18420"/>
    </cofactor>
</comment>
<gene>
    <name evidence="5" type="primary">yigB</name>
    <name evidence="5" type="ORF">BN1804_02935</name>
</gene>
<protein>
    <submittedName>
        <fullName evidence="5">Flavin mononucleotide phosphatase YigB</fullName>
    </submittedName>
</protein>
<dbReference type="NCBIfam" id="TIGR01549">
    <property type="entry name" value="HAD-SF-IA-v1"/>
    <property type="match status" value="1"/>
</dbReference>
<evidence type="ECO:0000256" key="1">
    <source>
        <dbReference type="ARBA" id="ARBA00001946"/>
    </source>
</evidence>
<proteinExistence type="predicted"/>
<sequence length="238" mass="27243">MRFYRTLTPIAAMTFDLDDTLYDNVPVMDKTEKETLDFIRQYDLRFNHFTEHDVDAYKKPLLENDPDIFHDITQWRWLAARNMLLDYGYSEAKAQQGADEIMAHFAYWRSRINVPKNTHHVLTELAQKIPLIAITNGNANPLSCGLGQYFSHILKAGPDGRSKPYPDMFDKAAALLDLPHEKILHVGDHLVTDVEGAVSSGLQACWINLDSRSLFEEGETRVMPHIEITDLSKLIELV</sequence>
<dbReference type="PANTHER" id="PTHR46470:SF4">
    <property type="entry name" value="5-AMINO-6-(5-PHOSPHO-D-RIBITYLAMINO)URACIL PHOSPHATASE YIGB"/>
    <property type="match status" value="1"/>
</dbReference>
<evidence type="ECO:0000256" key="2">
    <source>
        <dbReference type="ARBA" id="ARBA00022723"/>
    </source>
</evidence>
<dbReference type="Pfam" id="PF00702">
    <property type="entry name" value="Hydrolase"/>
    <property type="match status" value="1"/>
</dbReference>
<organism evidence="5 6">
    <name type="scientific">Proteus penneri</name>
    <dbReference type="NCBI Taxonomy" id="102862"/>
    <lineage>
        <taxon>Bacteria</taxon>
        <taxon>Pseudomonadati</taxon>
        <taxon>Pseudomonadota</taxon>
        <taxon>Gammaproteobacteria</taxon>
        <taxon>Enterobacterales</taxon>
        <taxon>Morganellaceae</taxon>
        <taxon>Proteus</taxon>
    </lineage>
</organism>
<dbReference type="Proteomes" id="UP000183920">
    <property type="component" value="Unassembled WGS sequence"/>
</dbReference>
<dbReference type="SUPFAM" id="SSF56784">
    <property type="entry name" value="HAD-like"/>
    <property type="match status" value="1"/>
</dbReference>
<dbReference type="InterPro" id="IPR051400">
    <property type="entry name" value="HAD-like_hydrolase"/>
</dbReference>
<reference evidence="6" key="1">
    <citation type="submission" date="2015-06" db="EMBL/GenBank/DDBJ databases">
        <authorList>
            <person name="Urmite Genomes"/>
        </authorList>
    </citation>
    <scope>NUCLEOTIDE SEQUENCE [LARGE SCALE GENOMIC DNA]</scope>
    <source>
        <strain evidence="6">CSUR P1867</strain>
    </source>
</reference>
<dbReference type="GO" id="GO:0009231">
    <property type="term" value="P:riboflavin biosynthetic process"/>
    <property type="evidence" value="ECO:0007669"/>
    <property type="project" value="TreeGrafter"/>
</dbReference>
<dbReference type="Gene3D" id="1.20.120.1600">
    <property type="match status" value="1"/>
</dbReference>
<dbReference type="GO" id="GO:0046872">
    <property type="term" value="F:metal ion binding"/>
    <property type="evidence" value="ECO:0007669"/>
    <property type="project" value="UniProtKB-KW"/>
</dbReference>
<dbReference type="SFLD" id="SFLDS00003">
    <property type="entry name" value="Haloacid_Dehalogenase"/>
    <property type="match status" value="1"/>
</dbReference>
<keyword evidence="2" id="KW-0479">Metal-binding</keyword>
<dbReference type="EMBL" id="CVRY01000006">
    <property type="protein sequence ID" value="CRL64314.1"/>
    <property type="molecule type" value="Genomic_DNA"/>
</dbReference>
<dbReference type="InterPro" id="IPR006439">
    <property type="entry name" value="HAD-SF_hydro_IA"/>
</dbReference>
<keyword evidence="4" id="KW-0460">Magnesium</keyword>
<dbReference type="InterPro" id="IPR036412">
    <property type="entry name" value="HAD-like_sf"/>
</dbReference>